<evidence type="ECO:0000313" key="1">
    <source>
        <dbReference type="EMBL" id="BAR61280.1"/>
    </source>
</evidence>
<sequence length="62" mass="6786">MRIPKGADIQLKTENDALELHVTAAITTKAQANDLISCIRQVSGALESERRSRRKPKIAEAA</sequence>
<dbReference type="EMBL" id="AP014685">
    <property type="protein sequence ID" value="BAR61280.1"/>
    <property type="molecule type" value="Genomic_DNA"/>
</dbReference>
<organism evidence="1 2">
    <name type="scientific">Bradyrhizobium diazoefficiens</name>
    <dbReference type="NCBI Taxonomy" id="1355477"/>
    <lineage>
        <taxon>Bacteria</taxon>
        <taxon>Pseudomonadati</taxon>
        <taxon>Pseudomonadota</taxon>
        <taxon>Alphaproteobacteria</taxon>
        <taxon>Hyphomicrobiales</taxon>
        <taxon>Nitrobacteraceae</taxon>
        <taxon>Bradyrhizobium</taxon>
    </lineage>
</organism>
<dbReference type="RefSeq" id="WP_063685610.1">
    <property type="nucleotide sequence ID" value="NZ_CP126038.1"/>
</dbReference>
<proteinExistence type="predicted"/>
<gene>
    <name evidence="1" type="ORF">NK6_8131</name>
</gene>
<accession>A0A0E3VWP7</accession>
<reference evidence="1 2" key="1">
    <citation type="submission" date="2014-11" db="EMBL/GenBank/DDBJ databases">
        <title>Symbiosis island explosion on the genome of extra-slow-growing strains of soybean bradyrhizobia with massive insertion sequences.</title>
        <authorList>
            <person name="Iida T."/>
            <person name="Minamisawa K."/>
        </authorList>
    </citation>
    <scope>NUCLEOTIDE SEQUENCE [LARGE SCALE GENOMIC DNA]</scope>
    <source>
        <strain evidence="1 2">NK6</strain>
    </source>
</reference>
<protein>
    <submittedName>
        <fullName evidence="1">Uncharacterized protein</fullName>
    </submittedName>
</protein>
<dbReference type="AlphaFoldDB" id="A0A0E3VWP7"/>
<name>A0A0E3VWP7_9BRAD</name>
<evidence type="ECO:0000313" key="2">
    <source>
        <dbReference type="Proteomes" id="UP000063308"/>
    </source>
</evidence>
<dbReference type="Proteomes" id="UP000063308">
    <property type="component" value="Chromosome"/>
</dbReference>